<evidence type="ECO:0000256" key="1">
    <source>
        <dbReference type="ARBA" id="ARBA00037276"/>
    </source>
</evidence>
<dbReference type="InterPro" id="IPR048020">
    <property type="entry name" value="Transpos_IS3"/>
</dbReference>
<accession>A0A4R7JF65</accession>
<evidence type="ECO:0000313" key="5">
    <source>
        <dbReference type="Proteomes" id="UP000295830"/>
    </source>
</evidence>
<dbReference type="PROSITE" id="PS50994">
    <property type="entry name" value="INTEGRASE"/>
    <property type="match status" value="1"/>
</dbReference>
<dbReference type="Pfam" id="PF00665">
    <property type="entry name" value="rve"/>
    <property type="match status" value="1"/>
</dbReference>
<dbReference type="Gene3D" id="3.30.420.10">
    <property type="entry name" value="Ribonuclease H-like superfamily/Ribonuclease H"/>
    <property type="match status" value="1"/>
</dbReference>
<dbReference type="InterPro" id="IPR050900">
    <property type="entry name" value="Transposase_IS3/IS150/IS904"/>
</dbReference>
<dbReference type="Proteomes" id="UP000295830">
    <property type="component" value="Unassembled WGS sequence"/>
</dbReference>
<comment type="similarity">
    <text evidence="2">Belongs to the transposase IS3/IS150/IS904 family.</text>
</comment>
<feature type="domain" description="Integrase catalytic" evidence="3">
    <location>
        <begin position="125"/>
        <end position="288"/>
    </location>
</feature>
<proteinExistence type="inferred from homology"/>
<name>A0A4R7JF65_9GAMM</name>
<dbReference type="NCBIfam" id="NF033516">
    <property type="entry name" value="transpos_IS3"/>
    <property type="match status" value="1"/>
</dbReference>
<dbReference type="PANTHER" id="PTHR46889">
    <property type="entry name" value="TRANSPOSASE INSF FOR INSERTION SEQUENCE IS3B-RELATED"/>
    <property type="match status" value="1"/>
</dbReference>
<dbReference type="Pfam" id="PF13333">
    <property type="entry name" value="rve_2"/>
    <property type="match status" value="1"/>
</dbReference>
<dbReference type="InterPro" id="IPR012337">
    <property type="entry name" value="RNaseH-like_sf"/>
</dbReference>
<sequence length="289" mass="33657">MKRYSFMLEHSRRFSVTRMAAVLGVSRSGYYTWQKTRFQPSQLELARERLDRRVKEAFGQSKQRDGARRIQATLAADGHPYDVKTIGASMRRQALVPKAARKFVVTTDSDHNLPVASNLLEQNFEATAPNQKWAGDITYLMSSEGWLYLAVIIDLYSRSVIGWSMNTRMTADLVCDALEMALWRRNFPKGVICHSDQGSQYCSRAYRDRLRTHQLRQSMSRKGNCWDNACVESFFHSMKVEAIHYEPMMNREPLRQHVFEYIEVDYNRRRRHSALGYVSPMDYELKTSA</sequence>
<comment type="caution">
    <text evidence="4">The sequence shown here is derived from an EMBL/GenBank/DDBJ whole genome shotgun (WGS) entry which is preliminary data.</text>
</comment>
<dbReference type="SUPFAM" id="SSF53098">
    <property type="entry name" value="Ribonuclease H-like"/>
    <property type="match status" value="1"/>
</dbReference>
<dbReference type="GO" id="GO:0003677">
    <property type="term" value="F:DNA binding"/>
    <property type="evidence" value="ECO:0007669"/>
    <property type="project" value="UniProtKB-KW"/>
</dbReference>
<evidence type="ECO:0000259" key="3">
    <source>
        <dbReference type="PROSITE" id="PS50994"/>
    </source>
</evidence>
<gene>
    <name evidence="4" type="ORF">DES49_3119</name>
</gene>
<evidence type="ECO:0000256" key="2">
    <source>
        <dbReference type="ARBA" id="ARBA00043964"/>
    </source>
</evidence>
<organism evidence="4 5">
    <name type="scientific">Halospina denitrificans</name>
    <dbReference type="NCBI Taxonomy" id="332522"/>
    <lineage>
        <taxon>Bacteria</taxon>
        <taxon>Pseudomonadati</taxon>
        <taxon>Pseudomonadota</taxon>
        <taxon>Gammaproteobacteria</taxon>
        <taxon>Halospina</taxon>
    </lineage>
</organism>
<reference evidence="4 5" key="1">
    <citation type="submission" date="2019-03" db="EMBL/GenBank/DDBJ databases">
        <title>Genomic Encyclopedia of Type Strains, Phase IV (KMG-IV): sequencing the most valuable type-strain genomes for metagenomic binning, comparative biology and taxonomic classification.</title>
        <authorList>
            <person name="Goeker M."/>
        </authorList>
    </citation>
    <scope>NUCLEOTIDE SEQUENCE [LARGE SCALE GENOMIC DNA]</scope>
    <source>
        <strain evidence="4 5">DSM 15505</strain>
    </source>
</reference>
<dbReference type="GO" id="GO:0015074">
    <property type="term" value="P:DNA integration"/>
    <property type="evidence" value="ECO:0007669"/>
    <property type="project" value="InterPro"/>
</dbReference>
<dbReference type="InterPro" id="IPR001584">
    <property type="entry name" value="Integrase_cat-core"/>
</dbReference>
<evidence type="ECO:0000313" key="4">
    <source>
        <dbReference type="EMBL" id="TDT36175.1"/>
    </source>
</evidence>
<dbReference type="EMBL" id="SOAX01000016">
    <property type="protein sequence ID" value="TDT36175.1"/>
    <property type="molecule type" value="Genomic_DNA"/>
</dbReference>
<comment type="function">
    <text evidence="1">Involved in the transposition of the insertion sequence IS3.</text>
</comment>
<protein>
    <submittedName>
        <fullName evidence="4">Transposase InsO family protein</fullName>
    </submittedName>
</protein>
<dbReference type="AlphaFoldDB" id="A0A4R7JF65"/>
<dbReference type="PANTHER" id="PTHR46889:SF6">
    <property type="entry name" value="TRANSPOSASE INSF FOR INSERTION SEQUENCE IS3B"/>
    <property type="match status" value="1"/>
</dbReference>
<keyword evidence="5" id="KW-1185">Reference proteome</keyword>
<dbReference type="InterPro" id="IPR036397">
    <property type="entry name" value="RNaseH_sf"/>
</dbReference>